<dbReference type="Gene3D" id="4.10.410.40">
    <property type="match status" value="1"/>
</dbReference>
<dbReference type="AlphaFoldDB" id="A0A4R7KWY8"/>
<reference evidence="1 2" key="1">
    <citation type="submission" date="2019-03" db="EMBL/GenBank/DDBJ databases">
        <title>Genomic Encyclopedia of Type Strains, Phase IV (KMG-IV): sequencing the most valuable type-strain genomes for metagenomic binning, comparative biology and taxonomic classification.</title>
        <authorList>
            <person name="Goeker M."/>
        </authorList>
    </citation>
    <scope>NUCLEOTIDE SEQUENCE [LARGE SCALE GENOMIC DNA]</scope>
    <source>
        <strain evidence="1 2">DSM 24455</strain>
    </source>
</reference>
<dbReference type="Pfam" id="PF08813">
    <property type="entry name" value="Phage_tail_3"/>
    <property type="match status" value="1"/>
</dbReference>
<protein>
    <submittedName>
        <fullName evidence="1">Tail tube protein</fullName>
    </submittedName>
</protein>
<dbReference type="RefSeq" id="WP_133627073.1">
    <property type="nucleotide sequence ID" value="NZ_SOAZ01000002.1"/>
</dbReference>
<proteinExistence type="predicted"/>
<evidence type="ECO:0000313" key="2">
    <source>
        <dbReference type="Proteomes" id="UP000295325"/>
    </source>
</evidence>
<dbReference type="InterPro" id="IPR014918">
    <property type="entry name" value="Phage_tail_3"/>
</dbReference>
<sequence length="136" mass="14991">MLANGIKLGYKVGAETTYTNLTGLQEVPEFGMEPEKVDVTTLDDTVKQYEFGIGDYGDLEFTFKYENSSANSPYRILRELADNKTVADFEMTLPDGTKFNWKAMVNVKLSGGGVNAPITFKLTMALQSEITVTDPA</sequence>
<name>A0A4R7KWY8_9CLOT</name>
<comment type="caution">
    <text evidence="1">The sequence shown here is derived from an EMBL/GenBank/DDBJ whole genome shotgun (WGS) entry which is preliminary data.</text>
</comment>
<keyword evidence="2" id="KW-1185">Reference proteome</keyword>
<evidence type="ECO:0000313" key="1">
    <source>
        <dbReference type="EMBL" id="TDT63426.1"/>
    </source>
</evidence>
<dbReference type="Proteomes" id="UP000295325">
    <property type="component" value="Unassembled WGS sequence"/>
</dbReference>
<organism evidence="1 2">
    <name type="scientific">Fonticella tunisiensis</name>
    <dbReference type="NCBI Taxonomy" id="1096341"/>
    <lineage>
        <taxon>Bacteria</taxon>
        <taxon>Bacillati</taxon>
        <taxon>Bacillota</taxon>
        <taxon>Clostridia</taxon>
        <taxon>Eubacteriales</taxon>
        <taxon>Clostridiaceae</taxon>
        <taxon>Fonticella</taxon>
    </lineage>
</organism>
<gene>
    <name evidence="1" type="ORF">EDD71_102188</name>
</gene>
<accession>A0A4R7KWY8</accession>
<dbReference type="EMBL" id="SOAZ01000002">
    <property type="protein sequence ID" value="TDT63426.1"/>
    <property type="molecule type" value="Genomic_DNA"/>
</dbReference>
<dbReference type="OrthoDB" id="1929526at2"/>